<dbReference type="SUPFAM" id="SSF52540">
    <property type="entry name" value="P-loop containing nucleoside triphosphate hydrolases"/>
    <property type="match status" value="2"/>
</dbReference>
<evidence type="ECO:0000313" key="3">
    <source>
        <dbReference type="Proteomes" id="UP000431080"/>
    </source>
</evidence>
<dbReference type="AlphaFoldDB" id="A0A6I2F0S4"/>
<dbReference type="InterPro" id="IPR003593">
    <property type="entry name" value="AAA+_ATPase"/>
</dbReference>
<dbReference type="GO" id="GO:0003678">
    <property type="term" value="F:DNA helicase activity"/>
    <property type="evidence" value="ECO:0007669"/>
    <property type="project" value="InterPro"/>
</dbReference>
<dbReference type="Proteomes" id="UP000431080">
    <property type="component" value="Unassembled WGS sequence"/>
</dbReference>
<dbReference type="SMART" id="SM00382">
    <property type="entry name" value="AAA"/>
    <property type="match status" value="1"/>
</dbReference>
<feature type="domain" description="AAA+ ATPase" evidence="1">
    <location>
        <begin position="20"/>
        <end position="184"/>
    </location>
</feature>
<dbReference type="InterPro" id="IPR051055">
    <property type="entry name" value="PIF1_helicase"/>
</dbReference>
<evidence type="ECO:0000259" key="1">
    <source>
        <dbReference type="SMART" id="SM00382"/>
    </source>
</evidence>
<dbReference type="InterPro" id="IPR027417">
    <property type="entry name" value="P-loop_NTPase"/>
</dbReference>
<comment type="caution">
    <text evidence="2">The sequence shown here is derived from an EMBL/GenBank/DDBJ whole genome shotgun (WGS) entry which is preliminary data.</text>
</comment>
<organism evidence="2 3">
    <name type="scientific">Agromyces agglutinans</name>
    <dbReference type="NCBI Taxonomy" id="2662258"/>
    <lineage>
        <taxon>Bacteria</taxon>
        <taxon>Bacillati</taxon>
        <taxon>Actinomycetota</taxon>
        <taxon>Actinomycetes</taxon>
        <taxon>Micrococcales</taxon>
        <taxon>Microbacteriaceae</taxon>
        <taxon>Agromyces</taxon>
    </lineage>
</organism>
<dbReference type="PANTHER" id="PTHR47642">
    <property type="entry name" value="ATP-DEPENDENT DNA HELICASE"/>
    <property type="match status" value="1"/>
</dbReference>
<name>A0A6I2F0S4_9MICO</name>
<evidence type="ECO:0000313" key="2">
    <source>
        <dbReference type="EMBL" id="MRG59045.1"/>
    </source>
</evidence>
<dbReference type="InterPro" id="IPR010285">
    <property type="entry name" value="DNA_helicase_pif1-like_DEAD"/>
</dbReference>
<dbReference type="GO" id="GO:0006281">
    <property type="term" value="P:DNA repair"/>
    <property type="evidence" value="ECO:0007669"/>
    <property type="project" value="InterPro"/>
</dbReference>
<dbReference type="RefSeq" id="WP_312854882.1">
    <property type="nucleotide sequence ID" value="NZ_WJIF01000002.1"/>
</dbReference>
<dbReference type="PANTHER" id="PTHR47642:SF7">
    <property type="entry name" value="ATP-DEPENDENT DNA HELICASE PIF1"/>
    <property type="match status" value="1"/>
</dbReference>
<dbReference type="Pfam" id="PF05970">
    <property type="entry name" value="PIF1"/>
    <property type="match status" value="1"/>
</dbReference>
<dbReference type="EMBL" id="WJIF01000002">
    <property type="protein sequence ID" value="MRG59045.1"/>
    <property type="molecule type" value="Genomic_DNA"/>
</dbReference>
<dbReference type="GO" id="GO:0000723">
    <property type="term" value="P:telomere maintenance"/>
    <property type="evidence" value="ECO:0007669"/>
    <property type="project" value="InterPro"/>
</dbReference>
<gene>
    <name evidence="2" type="ORF">GE115_04055</name>
</gene>
<dbReference type="CDD" id="cd18809">
    <property type="entry name" value="SF1_C_RecD"/>
    <property type="match status" value="1"/>
</dbReference>
<accession>A0A6I2F0S4</accession>
<protein>
    <submittedName>
        <fullName evidence="2">AAA family ATPase</fullName>
    </submittedName>
</protein>
<keyword evidence="3" id="KW-1185">Reference proteome</keyword>
<sequence length="439" mass="48861">MPDVILSPEQAAVYHAIEHTREHVFVTGRAGTGKSTLLTHLNWHTQKQIVICAPTGVAALNVGGQTIHSLFRLPIGVIADHDIDQNDTVRKILNAMDTLVIDEVSMVNADLMDAMDRSLRKARQRAAEPFGGAQVVLFGDPYQLAPVPGDGDERRYFQDTYRSMWFFDANVWREASLRIYELGEVHRQHDDAFKHMLNAVRHGMVTAEIAGVLNTTGARRPLPEHGAITLATRNDAVTRINRTQLHRLPGQSQANEAEVNGDFGGRAFPADERLELKVGAQVMFLRNDTMVRGDGPRWVNGTIGTVTSLAREVRVEVDGEEHEVEPVTWEKYRYSWDSGRKKLEKEIVAEFTQFPLRLAWAVTIHKSQGASYDTAIVDLGGRVFSPGQTYVALSRLTSLDGLYLARPLRPNDIIVDADVERFMSGAIRELGPVPETTAP</sequence>
<reference evidence="2 3" key="1">
    <citation type="submission" date="2019-10" db="EMBL/GenBank/DDBJ databases">
        <authorList>
            <person name="Nie G."/>
            <person name="Ming H."/>
            <person name="Yi B."/>
        </authorList>
    </citation>
    <scope>NUCLEOTIDE SEQUENCE [LARGE SCALE GENOMIC DNA]</scope>
    <source>
        <strain evidence="2 3">CFH 90414</strain>
    </source>
</reference>
<dbReference type="Gene3D" id="3.40.50.300">
    <property type="entry name" value="P-loop containing nucleotide triphosphate hydrolases"/>
    <property type="match status" value="1"/>
</dbReference>
<proteinExistence type="predicted"/>